<keyword evidence="7" id="KW-0479">Metal-binding</keyword>
<dbReference type="STRING" id="755732.Fluta_3138"/>
<dbReference type="eggNOG" id="COG0703">
    <property type="taxonomic scope" value="Bacteria"/>
</dbReference>
<dbReference type="GO" id="GO:0009423">
    <property type="term" value="P:chorismate biosynthetic process"/>
    <property type="evidence" value="ECO:0007669"/>
    <property type="project" value="UniProtKB-UniRule"/>
</dbReference>
<comment type="subcellular location">
    <subcellularLocation>
        <location evidence="7">Cytoplasm</location>
    </subcellularLocation>
</comment>
<comment type="similarity">
    <text evidence="7">Belongs to the shikimate kinase family.</text>
</comment>
<feature type="binding site" evidence="7">
    <location>
        <begin position="18"/>
        <end position="23"/>
    </location>
    <ligand>
        <name>ATP</name>
        <dbReference type="ChEBI" id="CHEBI:30616"/>
    </ligand>
</feature>
<evidence type="ECO:0000256" key="5">
    <source>
        <dbReference type="ARBA" id="ARBA00022840"/>
    </source>
</evidence>
<keyword evidence="7" id="KW-0460">Magnesium</keyword>
<dbReference type="GO" id="GO:0009073">
    <property type="term" value="P:aromatic amino acid family biosynthetic process"/>
    <property type="evidence" value="ECO:0007669"/>
    <property type="project" value="UniProtKB-KW"/>
</dbReference>
<feature type="binding site" evidence="7">
    <location>
        <position position="147"/>
    </location>
    <ligand>
        <name>substrate</name>
    </ligand>
</feature>
<evidence type="ECO:0000256" key="3">
    <source>
        <dbReference type="ARBA" id="ARBA00022741"/>
    </source>
</evidence>
<comment type="cofactor">
    <cofactor evidence="7">
        <name>Mg(2+)</name>
        <dbReference type="ChEBI" id="CHEBI:18420"/>
    </cofactor>
    <text evidence="7">Binds 1 Mg(2+) ion per subunit.</text>
</comment>
<evidence type="ECO:0000256" key="4">
    <source>
        <dbReference type="ARBA" id="ARBA00022777"/>
    </source>
</evidence>
<evidence type="ECO:0000313" key="9">
    <source>
        <dbReference type="Proteomes" id="UP000007463"/>
    </source>
</evidence>
<gene>
    <name evidence="7" type="primary">aroK</name>
    <name evidence="8" type="ordered locus">Fluta_3138</name>
</gene>
<comment type="pathway">
    <text evidence="7">Metabolic intermediate biosynthesis; chorismate biosynthesis; chorismate from D-erythrose 4-phosphate and phosphoenolpyruvate: step 5/7.</text>
</comment>
<dbReference type="GO" id="GO:0008652">
    <property type="term" value="P:amino acid biosynthetic process"/>
    <property type="evidence" value="ECO:0007669"/>
    <property type="project" value="UniProtKB-KW"/>
</dbReference>
<dbReference type="OrthoDB" id="9800332at2"/>
<comment type="function">
    <text evidence="7">Catalyzes the specific phosphorylation of the 3-hydroxyl group of shikimic acid using ATP as a cosubstrate.</text>
</comment>
<evidence type="ECO:0000256" key="2">
    <source>
        <dbReference type="ARBA" id="ARBA00022679"/>
    </source>
</evidence>
<feature type="binding site" evidence="7">
    <location>
        <position position="40"/>
    </location>
    <ligand>
        <name>substrate</name>
    </ligand>
</feature>
<dbReference type="GO" id="GO:0000287">
    <property type="term" value="F:magnesium ion binding"/>
    <property type="evidence" value="ECO:0007669"/>
    <property type="project" value="UniProtKB-UniRule"/>
</dbReference>
<dbReference type="GO" id="GO:0004765">
    <property type="term" value="F:shikimate kinase activity"/>
    <property type="evidence" value="ECO:0007669"/>
    <property type="project" value="UniProtKB-UniRule"/>
</dbReference>
<dbReference type="KEGG" id="fte:Fluta_3138"/>
<dbReference type="CDD" id="cd00464">
    <property type="entry name" value="SK"/>
    <property type="match status" value="1"/>
</dbReference>
<dbReference type="HAMAP" id="MF_00109">
    <property type="entry name" value="Shikimate_kinase"/>
    <property type="match status" value="1"/>
</dbReference>
<reference evidence="8 9" key="1">
    <citation type="journal article" date="2011" name="Stand. Genomic Sci.">
        <title>Complete genome sequence of the gliding freshwater bacterium Fluviicola taffensis type strain (RW262).</title>
        <authorList>
            <person name="Woyke T."/>
            <person name="Chertkov O."/>
            <person name="Lapidus A."/>
            <person name="Nolan M."/>
            <person name="Lucas S."/>
            <person name="Del Rio T.G."/>
            <person name="Tice H."/>
            <person name="Cheng J.F."/>
            <person name="Tapia R."/>
            <person name="Han C."/>
            <person name="Goodwin L."/>
            <person name="Pitluck S."/>
            <person name="Liolios K."/>
            <person name="Pagani I."/>
            <person name="Ivanova N."/>
            <person name="Huntemann M."/>
            <person name="Mavromatis K."/>
            <person name="Mikhailova N."/>
            <person name="Pati A."/>
            <person name="Chen A."/>
            <person name="Palaniappan K."/>
            <person name="Land M."/>
            <person name="Hauser L."/>
            <person name="Brambilla E.M."/>
            <person name="Rohde M."/>
            <person name="Mwirichia R."/>
            <person name="Sikorski J."/>
            <person name="Tindall B.J."/>
            <person name="Goker M."/>
            <person name="Bristow J."/>
            <person name="Eisen J.A."/>
            <person name="Markowitz V."/>
            <person name="Hugenholtz P."/>
            <person name="Klenk H.P."/>
            <person name="Kyrpides N.C."/>
        </authorList>
    </citation>
    <scope>NUCLEOTIDE SEQUENCE [LARGE SCALE GENOMIC DNA]</scope>
    <source>
        <strain evidence="9">DSM 16823 / RW262 / RW262</strain>
    </source>
</reference>
<dbReference type="SUPFAM" id="SSF52540">
    <property type="entry name" value="P-loop containing nucleoside triphosphate hydrolases"/>
    <property type="match status" value="1"/>
</dbReference>
<dbReference type="PANTHER" id="PTHR21087">
    <property type="entry name" value="SHIKIMATE KINASE"/>
    <property type="match status" value="1"/>
</dbReference>
<dbReference type="InterPro" id="IPR031322">
    <property type="entry name" value="Shikimate/glucono_kinase"/>
</dbReference>
<dbReference type="UniPathway" id="UPA00053">
    <property type="reaction ID" value="UER00088"/>
</dbReference>
<name>F2IKI6_FLUTR</name>
<keyword evidence="1 7" id="KW-0028">Amino-acid biosynthesis</keyword>
<dbReference type="InterPro" id="IPR027417">
    <property type="entry name" value="P-loop_NTPase"/>
</dbReference>
<comment type="subunit">
    <text evidence="7">Monomer.</text>
</comment>
<organism evidence="8 9">
    <name type="scientific">Fluviicola taffensis (strain DSM 16823 / NCIMB 13979 / RW262)</name>
    <dbReference type="NCBI Taxonomy" id="755732"/>
    <lineage>
        <taxon>Bacteria</taxon>
        <taxon>Pseudomonadati</taxon>
        <taxon>Bacteroidota</taxon>
        <taxon>Flavobacteriia</taxon>
        <taxon>Flavobacteriales</taxon>
        <taxon>Crocinitomicaceae</taxon>
        <taxon>Fluviicola</taxon>
    </lineage>
</organism>
<dbReference type="HOGENOM" id="CLU_057607_4_0_10"/>
<proteinExistence type="inferred from homology"/>
<comment type="caution">
    <text evidence="7">Lacks conserved residue(s) required for the propagation of feature annotation.</text>
</comment>
<dbReference type="PANTHER" id="PTHR21087:SF16">
    <property type="entry name" value="SHIKIMATE KINASE 1, CHLOROPLASTIC"/>
    <property type="match status" value="1"/>
</dbReference>
<evidence type="ECO:0000313" key="8">
    <source>
        <dbReference type="EMBL" id="AEA45112.1"/>
    </source>
</evidence>
<dbReference type="InterPro" id="IPR000623">
    <property type="entry name" value="Shikimate_kinase/TSH1"/>
</dbReference>
<feature type="binding site" evidence="7">
    <location>
        <position position="22"/>
    </location>
    <ligand>
        <name>Mg(2+)</name>
        <dbReference type="ChEBI" id="CHEBI:18420"/>
    </ligand>
</feature>
<evidence type="ECO:0000256" key="1">
    <source>
        <dbReference type="ARBA" id="ARBA00022605"/>
    </source>
</evidence>
<evidence type="ECO:0000256" key="6">
    <source>
        <dbReference type="ARBA" id="ARBA00023141"/>
    </source>
</evidence>
<keyword evidence="4 7" id="KW-0418">Kinase</keyword>
<dbReference type="GO" id="GO:0005829">
    <property type="term" value="C:cytosol"/>
    <property type="evidence" value="ECO:0007669"/>
    <property type="project" value="TreeGrafter"/>
</dbReference>
<sequence>MEERKDGKQHIFLIGFMGSGKSTVGELLAERLSLPFIDSDREIEKSEGKSIDEIFSREGEKAFRDMELNFLVELKGLKPSVVSLGGGLPAINGALELMHQFGLVIYLNTSLLTLIQRLKNEKDLRPLLKDLSDAEFHPFVEDLLSQRVHFYKQAKLIMPNERNSPIELVDKLTKELNKLNY</sequence>
<dbReference type="Proteomes" id="UP000007463">
    <property type="component" value="Chromosome"/>
</dbReference>
<keyword evidence="9" id="KW-1185">Reference proteome</keyword>
<keyword evidence="3 7" id="KW-0547">Nucleotide-binding</keyword>
<comment type="catalytic activity">
    <reaction evidence="7">
        <text>shikimate + ATP = 3-phosphoshikimate + ADP + H(+)</text>
        <dbReference type="Rhea" id="RHEA:13121"/>
        <dbReference type="ChEBI" id="CHEBI:15378"/>
        <dbReference type="ChEBI" id="CHEBI:30616"/>
        <dbReference type="ChEBI" id="CHEBI:36208"/>
        <dbReference type="ChEBI" id="CHEBI:145989"/>
        <dbReference type="ChEBI" id="CHEBI:456216"/>
        <dbReference type="EC" id="2.7.1.71"/>
    </reaction>
</comment>
<dbReference type="EMBL" id="CP002542">
    <property type="protein sequence ID" value="AEA45112.1"/>
    <property type="molecule type" value="Genomic_DNA"/>
</dbReference>
<evidence type="ECO:0000256" key="7">
    <source>
        <dbReference type="HAMAP-Rule" id="MF_00109"/>
    </source>
</evidence>
<feature type="binding site" evidence="7">
    <location>
        <position position="125"/>
    </location>
    <ligand>
        <name>ATP</name>
        <dbReference type="ChEBI" id="CHEBI:30616"/>
    </ligand>
</feature>
<feature type="binding site" evidence="7">
    <location>
        <position position="86"/>
    </location>
    <ligand>
        <name>substrate</name>
    </ligand>
</feature>
<dbReference type="EC" id="2.7.1.71" evidence="7"/>
<protein>
    <recommendedName>
        <fullName evidence="7">Shikimate kinase</fullName>
        <shortName evidence="7">SK</shortName>
        <ecNumber evidence="7">2.7.1.71</ecNumber>
    </recommendedName>
</protein>
<keyword evidence="2 7" id="KW-0808">Transferase</keyword>
<accession>F2IKI6</accession>
<keyword evidence="5 7" id="KW-0067">ATP-binding</keyword>
<dbReference type="PRINTS" id="PR01100">
    <property type="entry name" value="SHIKIMTKNASE"/>
</dbReference>
<dbReference type="GO" id="GO:0005524">
    <property type="term" value="F:ATP binding"/>
    <property type="evidence" value="ECO:0007669"/>
    <property type="project" value="UniProtKB-UniRule"/>
</dbReference>
<feature type="binding site" evidence="7">
    <location>
        <position position="64"/>
    </location>
    <ligand>
        <name>substrate</name>
    </ligand>
</feature>
<keyword evidence="7" id="KW-0963">Cytoplasm</keyword>
<dbReference type="Gene3D" id="3.40.50.300">
    <property type="entry name" value="P-loop containing nucleotide triphosphate hydrolases"/>
    <property type="match status" value="1"/>
</dbReference>
<dbReference type="RefSeq" id="WP_013687879.1">
    <property type="nucleotide sequence ID" value="NC_015321.1"/>
</dbReference>
<dbReference type="AlphaFoldDB" id="F2IKI6"/>
<keyword evidence="6 7" id="KW-0057">Aromatic amino acid biosynthesis</keyword>
<reference evidence="9" key="2">
    <citation type="submission" date="2011-02" db="EMBL/GenBank/DDBJ databases">
        <title>The complete genome of Fluviicola taffensis DSM 16823.</title>
        <authorList>
            <consortium name="US DOE Joint Genome Institute (JGI-PGF)"/>
            <person name="Lucas S."/>
            <person name="Copeland A."/>
            <person name="Lapidus A."/>
            <person name="Bruce D."/>
            <person name="Goodwin L."/>
            <person name="Pitluck S."/>
            <person name="Kyrpides N."/>
            <person name="Mavromatis K."/>
            <person name="Ivanova N."/>
            <person name="Mikhailova N."/>
            <person name="Pagani I."/>
            <person name="Chertkov O."/>
            <person name="Detter J.C."/>
            <person name="Han C."/>
            <person name="Tapia R."/>
            <person name="Land M."/>
            <person name="Hauser L."/>
            <person name="Markowitz V."/>
            <person name="Cheng J.-F."/>
            <person name="Hugenholtz P."/>
            <person name="Woyke T."/>
            <person name="Wu D."/>
            <person name="Tindall B."/>
            <person name="Pomrenke H.G."/>
            <person name="Brambilla E."/>
            <person name="Klenk H.-P."/>
            <person name="Eisen J.A."/>
        </authorList>
    </citation>
    <scope>NUCLEOTIDE SEQUENCE [LARGE SCALE GENOMIC DNA]</scope>
    <source>
        <strain evidence="9">DSM 16823 / RW262 / RW262</strain>
    </source>
</reference>
<dbReference type="Pfam" id="PF01202">
    <property type="entry name" value="SKI"/>
    <property type="match status" value="1"/>
</dbReference>